<dbReference type="EMBL" id="CP067421">
    <property type="protein sequence ID" value="QQP92720.1"/>
    <property type="molecule type" value="Genomic_DNA"/>
</dbReference>
<gene>
    <name evidence="2" type="ORF">IGS68_30120</name>
</gene>
<keyword evidence="1" id="KW-0812">Transmembrane</keyword>
<geneLocation type="plasmid" evidence="2 3">
    <name>pTT6-1</name>
</geneLocation>
<evidence type="ECO:0000313" key="2">
    <source>
        <dbReference type="EMBL" id="QQP92720.1"/>
    </source>
</evidence>
<evidence type="ECO:0000256" key="1">
    <source>
        <dbReference type="SAM" id="Phobius"/>
    </source>
</evidence>
<keyword evidence="1" id="KW-1133">Transmembrane helix</keyword>
<keyword evidence="2" id="KW-0614">Plasmid</keyword>
<proteinExistence type="predicted"/>
<dbReference type="Proteomes" id="UP000595197">
    <property type="component" value="Plasmid pTT6-1"/>
</dbReference>
<keyword evidence="3" id="KW-1185">Reference proteome</keyword>
<protein>
    <submittedName>
        <fullName evidence="2">Uncharacterized protein</fullName>
    </submittedName>
</protein>
<accession>A0ABX7BG23</accession>
<keyword evidence="1" id="KW-0472">Membrane</keyword>
<sequence>METGRTYKSLEVPPNYFGCHIHVALIAILTPVAALLGFLFLPWLAALLLVLGALALSAAIFGIGAWLGRADPFWVEGGQRHLLDEESYLDV</sequence>
<evidence type="ECO:0000313" key="3">
    <source>
        <dbReference type="Proteomes" id="UP000595197"/>
    </source>
</evidence>
<reference evidence="2" key="1">
    <citation type="submission" date="2021-02" db="EMBL/GenBank/DDBJ databases">
        <title>Skermanella TT6 skin isolate.</title>
        <authorList>
            <person name="Lee K."/>
            <person name="Ganzorig M."/>
        </authorList>
    </citation>
    <scope>NUCLEOTIDE SEQUENCE</scope>
    <source>
        <strain evidence="2">TT6</strain>
    </source>
</reference>
<feature type="transmembrane region" description="Helical" evidence="1">
    <location>
        <begin position="20"/>
        <end position="41"/>
    </location>
</feature>
<dbReference type="RefSeq" id="WP_201081842.1">
    <property type="nucleotide sequence ID" value="NZ_CP067421.1"/>
</dbReference>
<organism evidence="2 3">
    <name type="scientific">Skermanella cutis</name>
    <dbReference type="NCBI Taxonomy" id="2775420"/>
    <lineage>
        <taxon>Bacteria</taxon>
        <taxon>Pseudomonadati</taxon>
        <taxon>Pseudomonadota</taxon>
        <taxon>Alphaproteobacteria</taxon>
        <taxon>Rhodospirillales</taxon>
        <taxon>Azospirillaceae</taxon>
        <taxon>Skermanella</taxon>
    </lineage>
</organism>
<feature type="transmembrane region" description="Helical" evidence="1">
    <location>
        <begin position="48"/>
        <end position="67"/>
    </location>
</feature>
<name>A0ABX7BG23_9PROT</name>